<feature type="region of interest" description="Disordered" evidence="4">
    <location>
        <begin position="22"/>
        <end position="43"/>
    </location>
</feature>
<dbReference type="PANTHER" id="PTHR47939">
    <property type="entry name" value="MEMBRANE-ASSOCIATED SALT-INDUCIBLE PROTEIN-LIKE"/>
    <property type="match status" value="1"/>
</dbReference>
<dbReference type="STRING" id="52838.A0A4S8IHU0"/>
<evidence type="ECO:0008006" key="7">
    <source>
        <dbReference type="Google" id="ProtNLM"/>
    </source>
</evidence>
<evidence type="ECO:0000256" key="1">
    <source>
        <dbReference type="ARBA" id="ARBA00007626"/>
    </source>
</evidence>
<dbReference type="PANTHER" id="PTHR47939:SF11">
    <property type="entry name" value="TETRATRICOPEPTIDE-LIKE HELICAL DOMAIN SUPERFAMILY"/>
    <property type="match status" value="1"/>
</dbReference>
<comment type="similarity">
    <text evidence="1">Belongs to the PPR family. P subfamily.</text>
</comment>
<feature type="repeat" description="PPR" evidence="3">
    <location>
        <begin position="243"/>
        <end position="277"/>
    </location>
</feature>
<reference evidence="5 6" key="1">
    <citation type="journal article" date="2019" name="Nat. Plants">
        <title>Genome sequencing of Musa balbisiana reveals subgenome evolution and function divergence in polyploid bananas.</title>
        <authorList>
            <person name="Yao X."/>
        </authorList>
    </citation>
    <scope>NUCLEOTIDE SEQUENCE [LARGE SCALE GENOMIC DNA]</scope>
    <source>
        <strain evidence="6">cv. DH-PKW</strain>
        <tissue evidence="5">Leaves</tissue>
    </source>
</reference>
<protein>
    <recommendedName>
        <fullName evidence="7">Pentacotripeptide-repeat region of PRORP domain-containing protein</fullName>
    </recommendedName>
</protein>
<dbReference type="InterPro" id="IPR002885">
    <property type="entry name" value="PPR_rpt"/>
</dbReference>
<proteinExistence type="inferred from homology"/>
<name>A0A4S8IHU0_MUSBA</name>
<evidence type="ECO:0000313" key="5">
    <source>
        <dbReference type="EMBL" id="THU47908.1"/>
    </source>
</evidence>
<keyword evidence="6" id="KW-1185">Reference proteome</keyword>
<keyword evidence="2" id="KW-0677">Repeat</keyword>
<dbReference type="Proteomes" id="UP000317650">
    <property type="component" value="Chromosome 9"/>
</dbReference>
<dbReference type="Pfam" id="PF01535">
    <property type="entry name" value="PPR"/>
    <property type="match status" value="3"/>
</dbReference>
<dbReference type="EMBL" id="PYDT01000010">
    <property type="protein sequence ID" value="THU47908.1"/>
    <property type="molecule type" value="Genomic_DNA"/>
</dbReference>
<evidence type="ECO:0000256" key="4">
    <source>
        <dbReference type="SAM" id="MobiDB-lite"/>
    </source>
</evidence>
<gene>
    <name evidence="5" type="ORF">C4D60_Mb09t20620</name>
</gene>
<evidence type="ECO:0000313" key="6">
    <source>
        <dbReference type="Proteomes" id="UP000317650"/>
    </source>
</evidence>
<dbReference type="Gene3D" id="1.25.40.10">
    <property type="entry name" value="Tetratricopeptide repeat domain"/>
    <property type="match status" value="3"/>
</dbReference>
<dbReference type="InterPro" id="IPR050667">
    <property type="entry name" value="PPR-containing_protein"/>
</dbReference>
<feature type="repeat" description="PPR" evidence="3">
    <location>
        <begin position="208"/>
        <end position="242"/>
    </location>
</feature>
<feature type="repeat" description="PPR" evidence="3">
    <location>
        <begin position="278"/>
        <end position="312"/>
    </location>
</feature>
<dbReference type="Pfam" id="PF12854">
    <property type="entry name" value="PPR_1"/>
    <property type="match status" value="1"/>
</dbReference>
<dbReference type="InterPro" id="IPR011990">
    <property type="entry name" value="TPR-like_helical_dom_sf"/>
</dbReference>
<dbReference type="AlphaFoldDB" id="A0A4S8IHU0"/>
<dbReference type="NCBIfam" id="TIGR00756">
    <property type="entry name" value="PPR"/>
    <property type="match status" value="4"/>
</dbReference>
<sequence>MAAALRRSLRFPLFRRRFSAHSTATSPTPSSDPISAAKSAIRSESDPDRLVSLFESAAHDPSFYDDRQIYRFSILKLARHHRPDLIERLLEGAKSNPDSPKSEGFLLRLLSLYSEAGMPDHAFRTFEAMPGLGCRRTDRSLCALLSAFLKNDCVDRLQDVFDRAADEFGIAPGIASYNVLLRALCSIDEVEKARALLDEMPDKGVEPDIICYNTVLDGYLKKGDYSGFDEFLEELNRKKFSPNVGTFNCRIAALCAQGKSFQAEELLEVMQSKRIQPNRISFNTLIDGFCKEGNIDSAMKVYERMKGFKRPDDTGVSPDFKTYTTLLEDLVEKEEFGKGVEICKECLEKKWAPPFETVKGLIDGLVKSSRVNEAKDVISMMGKGIKGDARDAWKKIEESFSFKKSKASPLLLASNHRRRSHIPE</sequence>
<dbReference type="PROSITE" id="PS51375">
    <property type="entry name" value="PPR"/>
    <property type="match status" value="4"/>
</dbReference>
<evidence type="ECO:0000256" key="2">
    <source>
        <dbReference type="ARBA" id="ARBA00022737"/>
    </source>
</evidence>
<evidence type="ECO:0000256" key="3">
    <source>
        <dbReference type="PROSITE-ProRule" id="PRU00708"/>
    </source>
</evidence>
<comment type="caution">
    <text evidence="5">The sequence shown here is derived from an EMBL/GenBank/DDBJ whole genome shotgun (WGS) entry which is preliminary data.</text>
</comment>
<organism evidence="5 6">
    <name type="scientific">Musa balbisiana</name>
    <name type="common">Banana</name>
    <dbReference type="NCBI Taxonomy" id="52838"/>
    <lineage>
        <taxon>Eukaryota</taxon>
        <taxon>Viridiplantae</taxon>
        <taxon>Streptophyta</taxon>
        <taxon>Embryophyta</taxon>
        <taxon>Tracheophyta</taxon>
        <taxon>Spermatophyta</taxon>
        <taxon>Magnoliopsida</taxon>
        <taxon>Liliopsida</taxon>
        <taxon>Zingiberales</taxon>
        <taxon>Musaceae</taxon>
        <taxon>Musa</taxon>
    </lineage>
</organism>
<feature type="compositionally biased region" description="Low complexity" evidence="4">
    <location>
        <begin position="22"/>
        <end position="37"/>
    </location>
</feature>
<accession>A0A4S8IHU0</accession>
<dbReference type="Pfam" id="PF13041">
    <property type="entry name" value="PPR_2"/>
    <property type="match status" value="1"/>
</dbReference>
<feature type="repeat" description="PPR" evidence="3">
    <location>
        <begin position="173"/>
        <end position="207"/>
    </location>
</feature>